<evidence type="ECO:0000313" key="4">
    <source>
        <dbReference type="Proteomes" id="UP001197328"/>
    </source>
</evidence>
<keyword evidence="4" id="KW-1185">Reference proteome</keyword>
<name>A0ABQ7RYK7_PICAN</name>
<feature type="transmembrane region" description="Helical" evidence="2">
    <location>
        <begin position="12"/>
        <end position="35"/>
    </location>
</feature>
<proteinExistence type="predicted"/>
<accession>A0ABQ7RYK7</accession>
<evidence type="ECO:0000256" key="2">
    <source>
        <dbReference type="SAM" id="Phobius"/>
    </source>
</evidence>
<keyword evidence="2" id="KW-0812">Transmembrane</keyword>
<organism evidence="3 4">
    <name type="scientific">Pichia angusta</name>
    <name type="common">Yeast</name>
    <name type="synonym">Hansenula polymorpha</name>
    <dbReference type="NCBI Taxonomy" id="870730"/>
    <lineage>
        <taxon>Eukaryota</taxon>
        <taxon>Fungi</taxon>
        <taxon>Dikarya</taxon>
        <taxon>Ascomycota</taxon>
        <taxon>Saccharomycotina</taxon>
        <taxon>Pichiomycetes</taxon>
        <taxon>Pichiales</taxon>
        <taxon>Pichiaceae</taxon>
        <taxon>Ogataea</taxon>
    </lineage>
</organism>
<feature type="compositionally biased region" description="Basic and acidic residues" evidence="1">
    <location>
        <begin position="208"/>
        <end position="223"/>
    </location>
</feature>
<comment type="caution">
    <text evidence="3">The sequence shown here is derived from an EMBL/GenBank/DDBJ whole genome shotgun (WGS) entry which is preliminary data.</text>
</comment>
<protein>
    <submittedName>
        <fullName evidence="3">Uncharacterized protein</fullName>
    </submittedName>
</protein>
<gene>
    <name evidence="3" type="ORF">KL940_001744</name>
</gene>
<feature type="compositionally biased region" description="Low complexity" evidence="1">
    <location>
        <begin position="177"/>
        <end position="192"/>
    </location>
</feature>
<keyword evidence="2" id="KW-1133">Transmembrane helix</keyword>
<sequence length="223" mass="25420">MSVQFVLVRPVVTAAQILFYGVVQVPAGVFRWVFGVDITRLDLVQLRYVLDLIRILYQFLSVAILFGLFVGTVNGLALCLVRYLLTFKQPAIRLFGSSKPLIKQEEEEIKPFIKSEWGLEPIKTEEISPLSDPTSSAQVFDHSQHQIRERHLSAYYDDDDGYGTVRRELSPKPTHQSRISSRFSSLRSDSLFNTSHHQSESETDTTIDADRSELNIIKEEDLS</sequence>
<dbReference type="EMBL" id="JAHLVD010000004">
    <property type="protein sequence ID" value="KAG7850184.1"/>
    <property type="molecule type" value="Genomic_DNA"/>
</dbReference>
<feature type="transmembrane region" description="Helical" evidence="2">
    <location>
        <begin position="55"/>
        <end position="85"/>
    </location>
</feature>
<feature type="region of interest" description="Disordered" evidence="1">
    <location>
        <begin position="163"/>
        <end position="223"/>
    </location>
</feature>
<keyword evidence="2" id="KW-0472">Membrane</keyword>
<reference evidence="3 4" key="1">
    <citation type="journal article" date="2021" name="G3 (Bethesda)">
        <title>Genomic diversity, chromosomal rearrangements, and interspecies hybridization in the ogataea polymorpha species complex.</title>
        <authorList>
            <person name="Hanson S.J."/>
            <person name="Cinneide E.O."/>
            <person name="Salzberg L.I."/>
            <person name="Wolfe K.H."/>
            <person name="McGowan J."/>
            <person name="Fitzpatrick D.A."/>
            <person name="Matlin K."/>
        </authorList>
    </citation>
    <scope>NUCLEOTIDE SEQUENCE [LARGE SCALE GENOMIC DNA]</scope>
    <source>
        <strain evidence="3">51-138</strain>
    </source>
</reference>
<evidence type="ECO:0000313" key="3">
    <source>
        <dbReference type="EMBL" id="KAG7850184.1"/>
    </source>
</evidence>
<dbReference type="Proteomes" id="UP001197328">
    <property type="component" value="Unassembled WGS sequence"/>
</dbReference>
<evidence type="ECO:0000256" key="1">
    <source>
        <dbReference type="SAM" id="MobiDB-lite"/>
    </source>
</evidence>